<gene>
    <name evidence="2" type="ORF">GCM10023203_31620</name>
</gene>
<dbReference type="EMBL" id="BAABHQ010000008">
    <property type="protein sequence ID" value="GAA4878763.1"/>
    <property type="molecule type" value="Genomic_DNA"/>
</dbReference>
<dbReference type="RefSeq" id="WP_274232322.1">
    <property type="nucleotide sequence ID" value="NZ_BAABHQ010000008.1"/>
</dbReference>
<dbReference type="Proteomes" id="UP001500457">
    <property type="component" value="Unassembled WGS sequence"/>
</dbReference>
<evidence type="ECO:0000313" key="2">
    <source>
        <dbReference type="EMBL" id="GAA4878763.1"/>
    </source>
</evidence>
<evidence type="ECO:0008006" key="4">
    <source>
        <dbReference type="Google" id="ProtNLM"/>
    </source>
</evidence>
<keyword evidence="3" id="KW-1185">Reference proteome</keyword>
<organism evidence="2 3">
    <name type="scientific">Actinomycetospora straminea</name>
    <dbReference type="NCBI Taxonomy" id="663607"/>
    <lineage>
        <taxon>Bacteria</taxon>
        <taxon>Bacillati</taxon>
        <taxon>Actinomycetota</taxon>
        <taxon>Actinomycetes</taxon>
        <taxon>Pseudonocardiales</taxon>
        <taxon>Pseudonocardiaceae</taxon>
        <taxon>Actinomycetospora</taxon>
    </lineage>
</organism>
<name>A0ABP9EGP1_9PSEU</name>
<proteinExistence type="predicted"/>
<reference evidence="3" key="1">
    <citation type="journal article" date="2019" name="Int. J. Syst. Evol. Microbiol.">
        <title>The Global Catalogue of Microorganisms (GCM) 10K type strain sequencing project: providing services to taxonomists for standard genome sequencing and annotation.</title>
        <authorList>
            <consortium name="The Broad Institute Genomics Platform"/>
            <consortium name="The Broad Institute Genome Sequencing Center for Infectious Disease"/>
            <person name="Wu L."/>
            <person name="Ma J."/>
        </authorList>
    </citation>
    <scope>NUCLEOTIDE SEQUENCE [LARGE SCALE GENOMIC DNA]</scope>
    <source>
        <strain evidence="3">JCM 17983</strain>
    </source>
</reference>
<accession>A0ABP9EGP1</accession>
<evidence type="ECO:0000313" key="3">
    <source>
        <dbReference type="Proteomes" id="UP001500457"/>
    </source>
</evidence>
<feature type="region of interest" description="Disordered" evidence="1">
    <location>
        <begin position="571"/>
        <end position="590"/>
    </location>
</feature>
<comment type="caution">
    <text evidence="2">The sequence shown here is derived from an EMBL/GenBank/DDBJ whole genome shotgun (WGS) entry which is preliminary data.</text>
</comment>
<evidence type="ECO:0000256" key="1">
    <source>
        <dbReference type="SAM" id="MobiDB-lite"/>
    </source>
</evidence>
<sequence>MGRTLPEENLSQTVIDEATLAAAVDDAVARVLAAPDLAEQDVPDEVERLLSGDGGAQAGAGATAAAGIAQQAVTLDGLEVIQEVQDPDHSVPLVAGKTTIVRAYLSYLQPVSVRGELHIARSAAGPWRTVASIGAAQLHPSRSGSSLAQLRTRRVDLDHSLNFQLPADLTAPGDLVLRMGAVRRDTGTPLPSLAALPTRTVTFHPAAPFRLRLVRVRYRYGTPPRIHEPSATDVTLIASWLRRAYPIATLELSTTTIDANQPPMQPPPEFGPEAINAQLIALRAVDVASGTDERTHYYGMVADSGFFMRGKASGIPHPARLGVVASGPTGPSTFSWDFDGSYGDWYGGHELAHTLGRFHAEFCNAGGGAPYPFPNGQLSDADERFIGIDVGDAALGLPMRVLRGTVAHDVMTYCDDQWLSSFTYAGVLERLAEEDALAAGPGTRALAGPAAVLDGAEAMVRLIAAVNVTRSSGSVTAVLPSAEAADPDPGGAAGYDVAVRVVDAEGTVLDERPAVFMPSACEEADEDVTGVVDMTLPTPAGEAVVEVLVAGQVVDSRPVGGEVSPVGAVVGADPRADSAGGPSGGSALELRWDRPEAPSGQRYTIQVSEDGGETWRTVAVDLAEPAVSLAPEELTADEITVRVLATTGTGATAERTDTVRVR</sequence>
<protein>
    <recommendedName>
        <fullName evidence="4">Fibronectin type-III domain-containing protein</fullName>
    </recommendedName>
</protein>